<dbReference type="PANTHER" id="PTHR32063:SF13">
    <property type="entry name" value="MULTIDRUG EFFLUX PUMP SUBUNIT ACRB-RELATED"/>
    <property type="match status" value="1"/>
</dbReference>
<dbReference type="PANTHER" id="PTHR32063">
    <property type="match status" value="1"/>
</dbReference>
<feature type="transmembrane region" description="Helical" evidence="9">
    <location>
        <begin position="999"/>
        <end position="1024"/>
    </location>
</feature>
<dbReference type="Gene3D" id="1.20.1640.10">
    <property type="entry name" value="Multidrug efflux transporter AcrB transmembrane domain"/>
    <property type="match status" value="2"/>
</dbReference>
<feature type="transmembrane region" description="Helical" evidence="9">
    <location>
        <begin position="12"/>
        <end position="31"/>
    </location>
</feature>
<feature type="compositionally biased region" description="Basic and acidic residues" evidence="10">
    <location>
        <begin position="1042"/>
        <end position="1056"/>
    </location>
</feature>
<feature type="transmembrane region" description="Helical" evidence="9">
    <location>
        <begin position="520"/>
        <end position="553"/>
    </location>
</feature>
<dbReference type="Gene3D" id="3.30.2090.10">
    <property type="entry name" value="Multidrug efflux transporter AcrB TolC docking domain, DN and DC subdomains"/>
    <property type="match status" value="2"/>
</dbReference>
<dbReference type="Gene3D" id="3.30.70.1430">
    <property type="entry name" value="Multidrug efflux transporter AcrB pore domain"/>
    <property type="match status" value="2"/>
</dbReference>
<dbReference type="EMBL" id="BMDZ01000071">
    <property type="protein sequence ID" value="GGB57317.1"/>
    <property type="molecule type" value="Genomic_DNA"/>
</dbReference>
<keyword evidence="4" id="KW-1003">Cell membrane</keyword>
<keyword evidence="6 9" id="KW-0812">Transmembrane</keyword>
<comment type="caution">
    <text evidence="11">The sequence shown here is derived from an EMBL/GenBank/DDBJ whole genome shotgun (WGS) entry which is preliminary data.</text>
</comment>
<evidence type="ECO:0000256" key="10">
    <source>
        <dbReference type="SAM" id="MobiDB-lite"/>
    </source>
</evidence>
<feature type="transmembrane region" description="Helical" evidence="9">
    <location>
        <begin position="968"/>
        <end position="987"/>
    </location>
</feature>
<feature type="region of interest" description="Disordered" evidence="10">
    <location>
        <begin position="1031"/>
        <end position="1056"/>
    </location>
</feature>
<dbReference type="InterPro" id="IPR001036">
    <property type="entry name" value="Acrflvin-R"/>
</dbReference>
<evidence type="ECO:0000256" key="5">
    <source>
        <dbReference type="ARBA" id="ARBA00022519"/>
    </source>
</evidence>
<evidence type="ECO:0000313" key="11">
    <source>
        <dbReference type="EMBL" id="GGB57317.1"/>
    </source>
</evidence>
<evidence type="ECO:0000256" key="8">
    <source>
        <dbReference type="ARBA" id="ARBA00023136"/>
    </source>
</evidence>
<evidence type="ECO:0000256" key="9">
    <source>
        <dbReference type="RuleBase" id="RU364070"/>
    </source>
</evidence>
<accession>A0ABQ1J1A9</accession>
<keyword evidence="3 9" id="KW-0813">Transport</keyword>
<keyword evidence="8 9" id="KW-0472">Membrane</keyword>
<feature type="transmembrane region" description="Helical" evidence="9">
    <location>
        <begin position="342"/>
        <end position="361"/>
    </location>
</feature>
<dbReference type="Gene3D" id="3.30.70.1320">
    <property type="entry name" value="Multidrug efflux transporter AcrB pore domain like"/>
    <property type="match status" value="1"/>
</dbReference>
<dbReference type="PRINTS" id="PR00702">
    <property type="entry name" value="ACRIFLAVINRP"/>
</dbReference>
<feature type="transmembrane region" description="Helical" evidence="9">
    <location>
        <begin position="894"/>
        <end position="916"/>
    </location>
</feature>
<dbReference type="SUPFAM" id="SSF82866">
    <property type="entry name" value="Multidrug efflux transporter AcrB transmembrane domain"/>
    <property type="match status" value="2"/>
</dbReference>
<dbReference type="Pfam" id="PF00873">
    <property type="entry name" value="ACR_tran"/>
    <property type="match status" value="1"/>
</dbReference>
<comment type="subcellular location">
    <subcellularLocation>
        <location evidence="1 9">Cell inner membrane</location>
        <topology evidence="1 9">Multi-pass membrane protein</topology>
    </subcellularLocation>
</comment>
<name>A0ABQ1J1A9_9PROT</name>
<feature type="transmembrane region" description="Helical" evidence="9">
    <location>
        <begin position="922"/>
        <end position="947"/>
    </location>
</feature>
<dbReference type="SUPFAM" id="SSF82693">
    <property type="entry name" value="Multidrug efflux transporter AcrB pore domain, PN1, PN2, PC1 and PC2 subdomains"/>
    <property type="match status" value="3"/>
</dbReference>
<evidence type="ECO:0000256" key="2">
    <source>
        <dbReference type="ARBA" id="ARBA00010942"/>
    </source>
</evidence>
<evidence type="ECO:0000256" key="6">
    <source>
        <dbReference type="ARBA" id="ARBA00022692"/>
    </source>
</evidence>
<protein>
    <recommendedName>
        <fullName evidence="9">Efflux pump membrane transporter</fullName>
    </recommendedName>
</protein>
<dbReference type="SUPFAM" id="SSF82714">
    <property type="entry name" value="Multidrug efflux transporter AcrB TolC docking domain, DN and DC subdomains"/>
    <property type="match status" value="2"/>
</dbReference>
<dbReference type="NCBIfam" id="NF000282">
    <property type="entry name" value="RND_permease_1"/>
    <property type="match status" value="1"/>
</dbReference>
<feature type="transmembrane region" description="Helical" evidence="9">
    <location>
        <begin position="472"/>
        <end position="499"/>
    </location>
</feature>
<gene>
    <name evidence="11" type="ORF">GCM10011505_42760</name>
</gene>
<comment type="similarity">
    <text evidence="2 9">Belongs to the resistance-nodulation-cell division (RND) (TC 2.A.6) family.</text>
</comment>
<dbReference type="InterPro" id="IPR027463">
    <property type="entry name" value="AcrB_DN_DC_subdom"/>
</dbReference>
<keyword evidence="5 9" id="KW-0997">Cell inner membrane</keyword>
<dbReference type="NCBIfam" id="TIGR00915">
    <property type="entry name" value="2A0602"/>
    <property type="match status" value="1"/>
</dbReference>
<feature type="transmembrane region" description="Helical" evidence="9">
    <location>
        <begin position="368"/>
        <end position="388"/>
    </location>
</feature>
<dbReference type="Gene3D" id="3.30.70.1440">
    <property type="entry name" value="Multidrug efflux transporter AcrB pore domain"/>
    <property type="match status" value="1"/>
</dbReference>
<feature type="transmembrane region" description="Helical" evidence="9">
    <location>
        <begin position="867"/>
        <end position="887"/>
    </location>
</feature>
<organism evidence="11 12">
    <name type="scientific">Tistrella bauzanensis</name>
    <dbReference type="NCBI Taxonomy" id="657419"/>
    <lineage>
        <taxon>Bacteria</taxon>
        <taxon>Pseudomonadati</taxon>
        <taxon>Pseudomonadota</taxon>
        <taxon>Alphaproteobacteria</taxon>
        <taxon>Geminicoccales</taxon>
        <taxon>Geminicoccaceae</taxon>
        <taxon>Tistrella</taxon>
    </lineage>
</organism>
<dbReference type="RefSeq" id="WP_188581737.1">
    <property type="nucleotide sequence ID" value="NZ_BMDZ01000071.1"/>
</dbReference>
<dbReference type="Proteomes" id="UP000603352">
    <property type="component" value="Unassembled WGS sequence"/>
</dbReference>
<evidence type="ECO:0000256" key="1">
    <source>
        <dbReference type="ARBA" id="ARBA00004429"/>
    </source>
</evidence>
<sequence length="1056" mass="113570">MISRFFIDRPVFAAVISIVIVLAGFMAMRALPIAQYPEIVPPEVVVTATYPGASPQVLSESVASPLEQEINGVENMLYMTSNSSASGSLSLTVTFAIGTDPDQATININNRVQAAEALLPEEVRRQGVRVEKRSSSILQVVTMSAEESRFNPIYVSNYALLNVVDELKRVPGVGDASLFGAKDYSMRIWLKPDALARYDLTPMDVSEAIQEQNANFAAGQFGQEPVAADQPFTYIVKTPGRLPDAEAFGNIILRSDVNGAALRLRDVARVELGAQDYAFQSYYNGAPSVAIGIYLQPGANALSTAEAVSARMDELSHRFPEGIEYAVPYDTTLFVQVSIEEVIKTFIEAIALVIVVVFLFLQSFRATLIPLIAVPVSLIGTFAGMYLLGFSINLLTLFGMVLAIGIVVDDAIVVLENVERVMREKGLNPREAAIEAMDEVSGAVITIVLVLCAVFVPVGFLGGLTGEMYKQFAITIAVSVFISGIVALTLSPAMCVLLLKPGEHKPWAFFRWFNRNFDRLTRGYVAGVAMIAKRALIAVLVLAAVSVAAWGLFQKVPGGLLPAEDQGYVIAQSYLPPAAALSRTEDSALGLTDQFMHHPAIKQVVTLAGFDLLSSANKTNAAAYFVILKDWSERTDPSMDARNLPGALMGIGASDRNSMTLAFNPPPIMGISLTGGFDAYIQSRTGGTVAELQDAVQKVLQAAGERPELTGLSTTFSANVPQYNVSVDREKAKALGVPIADVYTAMQATFGSLYVNDFTLFGRTFKVNMQSEGEFRRSADDLRHVFVRSDTDEMIPLDVLVTANRIVGPDMLERFNLFPAAKIMGQPAPGFSSGEALAAMEQVVAEALPDGYTIGWTGSAYQEKSTAGAGTLAFGFGIVMVFLILAAQYERWTMPLAVVAAVPFAVLGAVVAIWLRGIENDVYFQIGLVTLIGLSAKNAILIVEFAMQQRRAGRSIIDAADEAARLRFRPIVMTSLAFILGVVPLAISTGAGSASRHSIGTGVIGGMLAATFIAMLFVPAFYTLAARASRKDRNPQSGTHPETTHRETAETIDARS</sequence>
<keyword evidence="7 9" id="KW-1133">Transmembrane helix</keyword>
<dbReference type="InterPro" id="IPR004764">
    <property type="entry name" value="MdtF-like"/>
</dbReference>
<evidence type="ECO:0000256" key="3">
    <source>
        <dbReference type="ARBA" id="ARBA00022448"/>
    </source>
</evidence>
<feature type="transmembrane region" description="Helical" evidence="9">
    <location>
        <begin position="394"/>
        <end position="415"/>
    </location>
</feature>
<feature type="transmembrane region" description="Helical" evidence="9">
    <location>
        <begin position="440"/>
        <end position="460"/>
    </location>
</feature>
<evidence type="ECO:0000256" key="7">
    <source>
        <dbReference type="ARBA" id="ARBA00022989"/>
    </source>
</evidence>
<proteinExistence type="inferred from homology"/>
<keyword evidence="12" id="KW-1185">Reference proteome</keyword>
<evidence type="ECO:0000256" key="4">
    <source>
        <dbReference type="ARBA" id="ARBA00022475"/>
    </source>
</evidence>
<reference evidence="12" key="1">
    <citation type="journal article" date="2019" name="Int. J. Syst. Evol. Microbiol.">
        <title>The Global Catalogue of Microorganisms (GCM) 10K type strain sequencing project: providing services to taxonomists for standard genome sequencing and annotation.</title>
        <authorList>
            <consortium name="The Broad Institute Genomics Platform"/>
            <consortium name="The Broad Institute Genome Sequencing Center for Infectious Disease"/>
            <person name="Wu L."/>
            <person name="Ma J."/>
        </authorList>
    </citation>
    <scope>NUCLEOTIDE SEQUENCE [LARGE SCALE GENOMIC DNA]</scope>
    <source>
        <strain evidence="12">CGMCC 1.10188</strain>
    </source>
</reference>
<evidence type="ECO:0000313" key="12">
    <source>
        <dbReference type="Proteomes" id="UP000603352"/>
    </source>
</evidence>